<evidence type="ECO:0000313" key="6">
    <source>
        <dbReference type="EMBL" id="UYF42592.1"/>
    </source>
</evidence>
<dbReference type="PROSITE" id="PS51186">
    <property type="entry name" value="GNAT"/>
    <property type="match status" value="1"/>
</dbReference>
<dbReference type="Proteomes" id="UP000192599">
    <property type="component" value="Unassembled WGS sequence"/>
</dbReference>
<dbReference type="SUPFAM" id="SSF55729">
    <property type="entry name" value="Acyl-CoA N-acyltransferases (Nat)"/>
    <property type="match status" value="1"/>
</dbReference>
<dbReference type="InterPro" id="IPR000182">
    <property type="entry name" value="GNAT_dom"/>
</dbReference>
<dbReference type="Proteomes" id="UP000238811">
    <property type="component" value="Unassembled WGS sequence"/>
</dbReference>
<dbReference type="InterPro" id="IPR016181">
    <property type="entry name" value="Acyl_CoA_acyltransferase"/>
</dbReference>
<evidence type="ECO:0000313" key="7">
    <source>
        <dbReference type="Proteomes" id="UP000192599"/>
    </source>
</evidence>
<dbReference type="PANTHER" id="PTHR30602:SF12">
    <property type="entry name" value="AMINO-ACID ACETYLTRANSFERASE NAGS1, CHLOROPLASTIC-RELATED"/>
    <property type="match status" value="1"/>
</dbReference>
<dbReference type="RefSeq" id="WP_081560661.1">
    <property type="nucleotide sequence ID" value="NZ_CP026656.1"/>
</dbReference>
<gene>
    <name evidence="4" type="ORF">AS859_05735</name>
    <name evidence="5" type="ORF">CJ668_01295</name>
    <name evidence="6" type="ORF">NGX11_06675</name>
</gene>
<dbReference type="GO" id="GO:0006526">
    <property type="term" value="P:L-arginine biosynthetic process"/>
    <property type="evidence" value="ECO:0007669"/>
    <property type="project" value="InterPro"/>
</dbReference>
<name>A0A1V9VBD5_9BACT</name>
<dbReference type="EMBL" id="LNTC01000058">
    <property type="protein sequence ID" value="OQR41430.1"/>
    <property type="molecule type" value="Genomic_DNA"/>
</dbReference>
<evidence type="ECO:0000256" key="1">
    <source>
        <dbReference type="ARBA" id="ARBA00022679"/>
    </source>
</evidence>
<sequence length="155" mass="17912">MEIRFYKPTVLDIPKMQELVRPEVEKGIILLRTEDEMATTIRSYIVVEVDGKMAGFTATHIHSARMAEVRSLIVNEEFRGLGLGKKLVEKCVEEAKFYGIKQVLSLTYEKDFFNSCGFREIPKEDIPEQKIWADCIKCKLFPICNEIAMVKDIEF</sequence>
<dbReference type="InterPro" id="IPR010167">
    <property type="entry name" value="NH2A_AcTrfase"/>
</dbReference>
<keyword evidence="2" id="KW-0012">Acyltransferase</keyword>
<proteinExistence type="predicted"/>
<reference evidence="4 7" key="1">
    <citation type="submission" date="2017-04" db="EMBL/GenBank/DDBJ databases">
        <title>Accumulation and expression of multiple antibiotic resistance genes in Arcobacter cryaerophilus that thrives in sewage.</title>
        <authorList>
            <person name="Millar J.A."/>
            <person name="Raghavan R."/>
        </authorList>
    </citation>
    <scope>NUCLEOTIDE SEQUENCE [LARGE SCALE GENOMIC DNA]</scope>
    <source>
        <strain evidence="4 7">AZT-1</strain>
    </source>
</reference>
<organism evidence="4 7">
    <name type="scientific">Aliarcobacter cryaerophilus</name>
    <dbReference type="NCBI Taxonomy" id="28198"/>
    <lineage>
        <taxon>Bacteria</taxon>
        <taxon>Pseudomonadati</taxon>
        <taxon>Campylobacterota</taxon>
        <taxon>Epsilonproteobacteria</taxon>
        <taxon>Campylobacterales</taxon>
        <taxon>Arcobacteraceae</taxon>
        <taxon>Aliarcobacter</taxon>
    </lineage>
</organism>
<dbReference type="EMBL" id="NXGD01000001">
    <property type="protein sequence ID" value="PRN01643.1"/>
    <property type="molecule type" value="Genomic_DNA"/>
</dbReference>
<dbReference type="NCBIfam" id="NF005840">
    <property type="entry name" value="PRK07757.1"/>
    <property type="match status" value="1"/>
</dbReference>
<dbReference type="CDD" id="cd04301">
    <property type="entry name" value="NAT_SF"/>
    <property type="match status" value="1"/>
</dbReference>
<evidence type="ECO:0000313" key="4">
    <source>
        <dbReference type="EMBL" id="OQR41430.1"/>
    </source>
</evidence>
<reference evidence="5 8" key="2">
    <citation type="submission" date="2017-09" db="EMBL/GenBank/DDBJ databases">
        <title>Reassesment of A. cryaerophilus.</title>
        <authorList>
            <person name="Perez-Cataluna A."/>
            <person name="Collado L."/>
            <person name="Salgado O."/>
            <person name="Lefinanco V."/>
            <person name="Figueras M.J."/>
        </authorList>
    </citation>
    <scope>NUCLEOTIDE SEQUENCE [LARGE SCALE GENOMIC DNA]</scope>
    <source>
        <strain evidence="5 8">LMG 10229</strain>
    </source>
</reference>
<evidence type="ECO:0000313" key="5">
    <source>
        <dbReference type="EMBL" id="PRN01643.1"/>
    </source>
</evidence>
<evidence type="ECO:0000256" key="2">
    <source>
        <dbReference type="ARBA" id="ARBA00023315"/>
    </source>
</evidence>
<dbReference type="AlphaFoldDB" id="A0A1V9VBD5"/>
<evidence type="ECO:0000259" key="3">
    <source>
        <dbReference type="PROSITE" id="PS51186"/>
    </source>
</evidence>
<dbReference type="Pfam" id="PF00583">
    <property type="entry name" value="Acetyltransf_1"/>
    <property type="match status" value="1"/>
</dbReference>
<dbReference type="PANTHER" id="PTHR30602">
    <property type="entry name" value="AMINO-ACID ACETYLTRANSFERASE"/>
    <property type="match status" value="1"/>
</dbReference>
<accession>A0A1V9VBD5</accession>
<dbReference type="GO" id="GO:0004042">
    <property type="term" value="F:L-glutamate N-acetyltransferase activity"/>
    <property type="evidence" value="ECO:0007669"/>
    <property type="project" value="InterPro"/>
</dbReference>
<dbReference type="GO" id="GO:0005737">
    <property type="term" value="C:cytoplasm"/>
    <property type="evidence" value="ECO:0007669"/>
    <property type="project" value="InterPro"/>
</dbReference>
<dbReference type="Gene3D" id="3.40.630.30">
    <property type="match status" value="1"/>
</dbReference>
<feature type="domain" description="N-acetyltransferase" evidence="3">
    <location>
        <begin position="1"/>
        <end position="154"/>
    </location>
</feature>
<dbReference type="EMBL" id="CP099556">
    <property type="protein sequence ID" value="UYF42592.1"/>
    <property type="molecule type" value="Genomic_DNA"/>
</dbReference>
<reference evidence="6" key="3">
    <citation type="journal article" date="2022" name="Front. Microbiol.">
        <title>Species classification and novel plasmid identifications in Arcobacter cryaerophilus and Arcobacter cryaerophilus-like organisms.</title>
        <authorList>
            <person name="Zhou G."/>
            <person name="Wang M."/>
            <person name="Wang H."/>
            <person name="Chen X."/>
            <person name="Gu Y."/>
            <person name="Shao Z."/>
            <person name="Zhang J."/>
            <person name="Zhang M."/>
        </authorList>
    </citation>
    <scope>NUCLEOTIDE SEQUENCE</scope>
    <source>
        <strain evidence="6">ICDCAC48</strain>
    </source>
</reference>
<keyword evidence="1 4" id="KW-0808">Transferase</keyword>
<protein>
    <submittedName>
        <fullName evidence="4 6">N-acetyltransferase</fullName>
    </submittedName>
</protein>
<dbReference type="Proteomes" id="UP001164100">
    <property type="component" value="Chromosome"/>
</dbReference>
<evidence type="ECO:0000313" key="8">
    <source>
        <dbReference type="Proteomes" id="UP000238811"/>
    </source>
</evidence>